<keyword evidence="4" id="KW-0812">Transmembrane</keyword>
<dbReference type="GO" id="GO:0000155">
    <property type="term" value="F:phosphorelay sensor kinase activity"/>
    <property type="evidence" value="ECO:0007669"/>
    <property type="project" value="InterPro"/>
</dbReference>
<keyword evidence="2" id="KW-0808">Transferase</keyword>
<reference evidence="6" key="1">
    <citation type="submission" date="2021-03" db="EMBL/GenBank/DDBJ databases">
        <title>Antimicrobial resistance genes in bacteria isolated from Japanese honey, and their potential for conferring macrolide and lincosamide resistance in the American foulbrood pathogen Paenibacillus larvae.</title>
        <authorList>
            <person name="Okamoto M."/>
            <person name="Kumagai M."/>
            <person name="Kanamori H."/>
            <person name="Takamatsu D."/>
        </authorList>
    </citation>
    <scope>NUCLEOTIDE SEQUENCE</scope>
    <source>
        <strain evidence="6">J40TS1</strain>
    </source>
</reference>
<dbReference type="Gene3D" id="1.10.287.130">
    <property type="match status" value="1"/>
</dbReference>
<evidence type="ECO:0000256" key="4">
    <source>
        <dbReference type="SAM" id="Phobius"/>
    </source>
</evidence>
<dbReference type="Pfam" id="PF14689">
    <property type="entry name" value="SPOB_a"/>
    <property type="match status" value="1"/>
</dbReference>
<keyword evidence="4" id="KW-0472">Membrane</keyword>
<feature type="domain" description="SpoOB alpha-helical" evidence="5">
    <location>
        <begin position="64"/>
        <end position="119"/>
    </location>
</feature>
<dbReference type="InterPro" id="IPR037100">
    <property type="entry name" value="Spo0B_C_sf"/>
</dbReference>
<sequence>MKGWFKWRHWLWLTAIIPAILIILMPGYRWMNLLAVLWVALLGLVDVKAHQLRHKQQLASTIFSNHKQWITVMNHHRHDWMNDLQVLFGYIRLGKHEQVAEYVERIKGKMLAESCISKLKEPHLVHYLFGFRSMPSSFHLEVGFEYENEHDVIQLDDEQSGELIIQILAAYRLYASKDTTEEQVLRLVFHKQQDGLHIRFNYNGSLNNEQLWAQKIEQQLNSHSAARLVGGLNAKQLVVQLTKA</sequence>
<name>A0A919YRA2_9BACL</name>
<keyword evidence="4" id="KW-1133">Transmembrane helix</keyword>
<dbReference type="InterPro" id="IPR039506">
    <property type="entry name" value="SPOB_a"/>
</dbReference>
<dbReference type="Proteomes" id="UP000683139">
    <property type="component" value="Unassembled WGS sequence"/>
</dbReference>
<dbReference type="InterPro" id="IPR016120">
    <property type="entry name" value="Sig_transdc_His_kin_SpoOB"/>
</dbReference>
<keyword evidence="1" id="KW-0597">Phosphoprotein</keyword>
<evidence type="ECO:0000256" key="3">
    <source>
        <dbReference type="ARBA" id="ARBA00022777"/>
    </source>
</evidence>
<accession>A0A919YRA2</accession>
<evidence type="ECO:0000313" key="6">
    <source>
        <dbReference type="EMBL" id="GIP16906.1"/>
    </source>
</evidence>
<evidence type="ECO:0000313" key="7">
    <source>
        <dbReference type="Proteomes" id="UP000683139"/>
    </source>
</evidence>
<feature type="transmembrane region" description="Helical" evidence="4">
    <location>
        <begin position="7"/>
        <end position="24"/>
    </location>
</feature>
<organism evidence="6 7">
    <name type="scientific">Paenibacillus montaniterrae</name>
    <dbReference type="NCBI Taxonomy" id="429341"/>
    <lineage>
        <taxon>Bacteria</taxon>
        <taxon>Bacillati</taxon>
        <taxon>Bacillota</taxon>
        <taxon>Bacilli</taxon>
        <taxon>Bacillales</taxon>
        <taxon>Paenibacillaceae</taxon>
        <taxon>Paenibacillus</taxon>
    </lineage>
</organism>
<dbReference type="AlphaFoldDB" id="A0A919YRA2"/>
<dbReference type="Gene3D" id="3.30.565.30">
    <property type="entry name" value="Sporulation initiation phosphotransferase B (SpoOB), C-terminal domain"/>
    <property type="match status" value="1"/>
</dbReference>
<dbReference type="EMBL" id="BOSE01000004">
    <property type="protein sequence ID" value="GIP16906.1"/>
    <property type="molecule type" value="Genomic_DNA"/>
</dbReference>
<evidence type="ECO:0000256" key="2">
    <source>
        <dbReference type="ARBA" id="ARBA00022679"/>
    </source>
</evidence>
<comment type="caution">
    <text evidence="6">The sequence shown here is derived from an EMBL/GenBank/DDBJ whole genome shotgun (WGS) entry which is preliminary data.</text>
</comment>
<keyword evidence="7" id="KW-1185">Reference proteome</keyword>
<evidence type="ECO:0000256" key="1">
    <source>
        <dbReference type="ARBA" id="ARBA00022553"/>
    </source>
</evidence>
<gene>
    <name evidence="6" type="ORF">J40TS1_25480</name>
</gene>
<dbReference type="RefSeq" id="WP_246563494.1">
    <property type="nucleotide sequence ID" value="NZ_BOSE01000004.1"/>
</dbReference>
<proteinExistence type="predicted"/>
<dbReference type="SUPFAM" id="SSF55890">
    <property type="entry name" value="Sporulation response regulatory protein Spo0B"/>
    <property type="match status" value="1"/>
</dbReference>
<evidence type="ECO:0000259" key="5">
    <source>
        <dbReference type="Pfam" id="PF14689"/>
    </source>
</evidence>
<keyword evidence="3" id="KW-0418">Kinase</keyword>
<protein>
    <recommendedName>
        <fullName evidence="5">SpoOB alpha-helical domain-containing protein</fullName>
    </recommendedName>
</protein>